<reference evidence="2" key="1">
    <citation type="submission" date="2020-06" db="EMBL/GenBank/DDBJ databases">
        <title>Draft genome of Bugula neritina, a colonial animal packing powerful symbionts and potential medicines.</title>
        <authorList>
            <person name="Rayko M."/>
        </authorList>
    </citation>
    <scope>NUCLEOTIDE SEQUENCE [LARGE SCALE GENOMIC DNA]</scope>
    <source>
        <strain evidence="2">Kwan_BN1</strain>
    </source>
</reference>
<gene>
    <name evidence="2" type="ORF">EB796_021115</name>
</gene>
<feature type="compositionally biased region" description="Polar residues" evidence="1">
    <location>
        <begin position="14"/>
        <end position="23"/>
    </location>
</feature>
<name>A0A7J7J4J4_BUGNE</name>
<feature type="region of interest" description="Disordered" evidence="1">
    <location>
        <begin position="13"/>
        <end position="85"/>
    </location>
</feature>
<comment type="caution">
    <text evidence="2">The sequence shown here is derived from an EMBL/GenBank/DDBJ whole genome shotgun (WGS) entry which is preliminary data.</text>
</comment>
<protein>
    <submittedName>
        <fullName evidence="2">Uncharacterized protein</fullName>
    </submittedName>
</protein>
<dbReference type="AlphaFoldDB" id="A0A7J7J4J4"/>
<accession>A0A7J7J4J4</accession>
<evidence type="ECO:0000313" key="2">
    <source>
        <dbReference type="EMBL" id="KAF6020591.1"/>
    </source>
</evidence>
<dbReference type="Proteomes" id="UP000593567">
    <property type="component" value="Unassembled WGS sequence"/>
</dbReference>
<evidence type="ECO:0000256" key="1">
    <source>
        <dbReference type="SAM" id="MobiDB-lite"/>
    </source>
</evidence>
<dbReference type="EMBL" id="VXIV02003159">
    <property type="protein sequence ID" value="KAF6020591.1"/>
    <property type="molecule type" value="Genomic_DNA"/>
</dbReference>
<evidence type="ECO:0000313" key="3">
    <source>
        <dbReference type="Proteomes" id="UP000593567"/>
    </source>
</evidence>
<proteinExistence type="predicted"/>
<keyword evidence="3" id="KW-1185">Reference proteome</keyword>
<feature type="compositionally biased region" description="Basic and acidic residues" evidence="1">
    <location>
        <begin position="25"/>
        <end position="45"/>
    </location>
</feature>
<organism evidence="2 3">
    <name type="scientific">Bugula neritina</name>
    <name type="common">Brown bryozoan</name>
    <name type="synonym">Sertularia neritina</name>
    <dbReference type="NCBI Taxonomy" id="10212"/>
    <lineage>
        <taxon>Eukaryota</taxon>
        <taxon>Metazoa</taxon>
        <taxon>Spiralia</taxon>
        <taxon>Lophotrochozoa</taxon>
        <taxon>Bryozoa</taxon>
        <taxon>Gymnolaemata</taxon>
        <taxon>Cheilostomatida</taxon>
        <taxon>Flustrina</taxon>
        <taxon>Buguloidea</taxon>
        <taxon>Bugulidae</taxon>
        <taxon>Bugula</taxon>
    </lineage>
</organism>
<sequence>MIDQLFREAKANAKTLQRANSVPSDKLEQRSRLPRLMSHEPKLETEEFQNIKKSGRFQIIRKQDQPKPSTTVKKSPDENSSELVV</sequence>